<sequence length="61" mass="7345">MINYESKFSFRKNQKQSIDVSGNPIPNENKGKLVQNLKQKNRKLQINFKKKRKQLKCIYNF</sequence>
<evidence type="ECO:0000313" key="3">
    <source>
        <dbReference type="Proteomes" id="UP000011980"/>
    </source>
</evidence>
<dbReference type="EMBL" id="ANCE01000076">
    <property type="protein sequence ID" value="EMK25021.1"/>
    <property type="molecule type" value="Genomic_DNA"/>
</dbReference>
<gene>
    <name evidence="2" type="ORF">LEP1GSC008_3558</name>
</gene>
<proteinExistence type="predicted"/>
<reference evidence="2 3" key="1">
    <citation type="submission" date="2013-01" db="EMBL/GenBank/DDBJ databases">
        <authorList>
            <person name="Harkins D.M."/>
            <person name="Durkin A.S."/>
            <person name="Brinkac L.M."/>
            <person name="Haft D.H."/>
            <person name="Selengut J.D."/>
            <person name="Sanka R."/>
            <person name="DePew J."/>
            <person name="Purushe J."/>
            <person name="Galloway R.L."/>
            <person name="Vinetz J.M."/>
            <person name="Sutton G.G."/>
            <person name="Nierman W.C."/>
            <person name="Fouts D.E."/>
        </authorList>
    </citation>
    <scope>NUCLEOTIDE SEQUENCE [LARGE SCALE GENOMIC DNA]</scope>
    <source>
        <strain evidence="2 3">Nikolaevo</strain>
    </source>
</reference>
<evidence type="ECO:0000313" key="2">
    <source>
        <dbReference type="EMBL" id="EMK25021.1"/>
    </source>
</evidence>
<dbReference type="Proteomes" id="UP000011980">
    <property type="component" value="Unassembled WGS sequence"/>
</dbReference>
<keyword evidence="1" id="KW-0175">Coiled coil</keyword>
<dbReference type="AlphaFoldDB" id="M6FQQ1"/>
<dbReference type="PATRIC" id="fig|1240687.3.peg.1377"/>
<evidence type="ECO:0000256" key="1">
    <source>
        <dbReference type="SAM" id="Coils"/>
    </source>
</evidence>
<comment type="caution">
    <text evidence="2">The sequence shown here is derived from an EMBL/GenBank/DDBJ whole genome shotgun (WGS) entry which is preliminary data.</text>
</comment>
<protein>
    <submittedName>
        <fullName evidence="2">Uncharacterized protein</fullName>
    </submittedName>
</protein>
<feature type="coiled-coil region" evidence="1">
    <location>
        <begin position="27"/>
        <end position="54"/>
    </location>
</feature>
<dbReference type="RefSeq" id="WP_020763000.1">
    <property type="nucleotide sequence ID" value="NZ_ANCE01000076.1"/>
</dbReference>
<name>M6FQQ1_9LEPT</name>
<organism evidence="2 3">
    <name type="scientific">Leptospira kirschneri serovar Bulgarica str. Nikolaevo</name>
    <dbReference type="NCBI Taxonomy" id="1240687"/>
    <lineage>
        <taxon>Bacteria</taxon>
        <taxon>Pseudomonadati</taxon>
        <taxon>Spirochaetota</taxon>
        <taxon>Spirochaetia</taxon>
        <taxon>Leptospirales</taxon>
        <taxon>Leptospiraceae</taxon>
        <taxon>Leptospira</taxon>
    </lineage>
</organism>
<accession>M6FQQ1</accession>